<accession>A0A9P7GGJ5</accession>
<gene>
    <name evidence="1" type="ORF">H0H81_005367</name>
</gene>
<feature type="non-terminal residue" evidence="1">
    <location>
        <position position="231"/>
    </location>
</feature>
<protein>
    <submittedName>
        <fullName evidence="1">Uncharacterized protein</fullName>
    </submittedName>
</protein>
<dbReference type="AlphaFoldDB" id="A0A9P7GGJ5"/>
<keyword evidence="2" id="KW-1185">Reference proteome</keyword>
<comment type="caution">
    <text evidence="1">The sequence shown here is derived from an EMBL/GenBank/DDBJ whole genome shotgun (WGS) entry which is preliminary data.</text>
</comment>
<name>A0A9P7GGJ5_9AGAR</name>
<sequence length="231" mass="25457">EQLHLNLSPTSPFSDSKINIYSPIGSNNATPYCTFETALSSPLTLLSDELAEDLLNNFHLFTPSPSPSATPPPPPTPIQSNMAAPARHMPFHSQNSAPTLVTGSNGVPELTRFFTDVEYLFEDCQINADADKKRHILRYLELQDSWLWESLPTFAAGTYAAWKNEVWALYSGTSEERRYSANVPNAADKGKGYVPPDTRNLGALPDKPRADLAYRTFAPIVDPLKSGAVFE</sequence>
<dbReference type="EMBL" id="JABCKI010001360">
    <property type="protein sequence ID" value="KAG5649219.1"/>
    <property type="molecule type" value="Genomic_DNA"/>
</dbReference>
<reference evidence="1" key="1">
    <citation type="submission" date="2021-02" db="EMBL/GenBank/DDBJ databases">
        <authorList>
            <person name="Nieuwenhuis M."/>
            <person name="Van De Peppel L.J.J."/>
        </authorList>
    </citation>
    <scope>NUCLEOTIDE SEQUENCE</scope>
    <source>
        <strain evidence="1">D49</strain>
    </source>
</reference>
<reference evidence="1" key="2">
    <citation type="submission" date="2021-10" db="EMBL/GenBank/DDBJ databases">
        <title>Phylogenomics reveals ancestral predisposition of the termite-cultivated fungus Termitomyces towards a domesticated lifestyle.</title>
        <authorList>
            <person name="Auxier B."/>
            <person name="Grum-Grzhimaylo A."/>
            <person name="Cardenas M.E."/>
            <person name="Lodge J.D."/>
            <person name="Laessoe T."/>
            <person name="Pedersen O."/>
            <person name="Smith M.E."/>
            <person name="Kuyper T.W."/>
            <person name="Franco-Molano E.A."/>
            <person name="Baroni T.J."/>
            <person name="Aanen D.K."/>
        </authorList>
    </citation>
    <scope>NUCLEOTIDE SEQUENCE</scope>
    <source>
        <strain evidence="1">D49</strain>
    </source>
</reference>
<proteinExistence type="predicted"/>
<dbReference type="Proteomes" id="UP000717328">
    <property type="component" value="Unassembled WGS sequence"/>
</dbReference>
<evidence type="ECO:0000313" key="1">
    <source>
        <dbReference type="EMBL" id="KAG5649219.1"/>
    </source>
</evidence>
<feature type="non-terminal residue" evidence="1">
    <location>
        <position position="1"/>
    </location>
</feature>
<dbReference type="OrthoDB" id="2801388at2759"/>
<organism evidence="1 2">
    <name type="scientific">Sphagnurus paluster</name>
    <dbReference type="NCBI Taxonomy" id="117069"/>
    <lineage>
        <taxon>Eukaryota</taxon>
        <taxon>Fungi</taxon>
        <taxon>Dikarya</taxon>
        <taxon>Basidiomycota</taxon>
        <taxon>Agaricomycotina</taxon>
        <taxon>Agaricomycetes</taxon>
        <taxon>Agaricomycetidae</taxon>
        <taxon>Agaricales</taxon>
        <taxon>Tricholomatineae</taxon>
        <taxon>Lyophyllaceae</taxon>
        <taxon>Sphagnurus</taxon>
    </lineage>
</organism>
<evidence type="ECO:0000313" key="2">
    <source>
        <dbReference type="Proteomes" id="UP000717328"/>
    </source>
</evidence>